<keyword evidence="2" id="KW-1185">Reference proteome</keyword>
<sequence>MAEEEEASPRSGQGMCELERRCSGRVSLRRGLSACLRWRGCRRQTQTSPPACDVAVFSVPRLRITIWKGHGYETIFGASDTMGMLRLAGRYGM</sequence>
<name>A0AAQ3T7X4_PASNO</name>
<proteinExistence type="predicted"/>
<accession>A0AAQ3T7X4</accession>
<reference evidence="1 2" key="1">
    <citation type="submission" date="2024-02" db="EMBL/GenBank/DDBJ databases">
        <title>High-quality chromosome-scale genome assembly of Pensacola bahiagrass (Paspalum notatum Flugge var. saurae).</title>
        <authorList>
            <person name="Vega J.M."/>
            <person name="Podio M."/>
            <person name="Orjuela J."/>
            <person name="Siena L.A."/>
            <person name="Pessino S.C."/>
            <person name="Combes M.C."/>
            <person name="Mariac C."/>
            <person name="Albertini E."/>
            <person name="Pupilli F."/>
            <person name="Ortiz J.P.A."/>
            <person name="Leblanc O."/>
        </authorList>
    </citation>
    <scope>NUCLEOTIDE SEQUENCE [LARGE SCALE GENOMIC DNA]</scope>
    <source>
        <strain evidence="1">R1</strain>
        <tissue evidence="1">Leaf</tissue>
    </source>
</reference>
<protein>
    <submittedName>
        <fullName evidence="1">Uncharacterized protein</fullName>
    </submittedName>
</protein>
<dbReference type="EMBL" id="CP144748">
    <property type="protein sequence ID" value="WVZ68508.1"/>
    <property type="molecule type" value="Genomic_DNA"/>
</dbReference>
<dbReference type="Proteomes" id="UP001341281">
    <property type="component" value="Chromosome 04"/>
</dbReference>
<gene>
    <name evidence="1" type="ORF">U9M48_017442</name>
</gene>
<evidence type="ECO:0000313" key="1">
    <source>
        <dbReference type="EMBL" id="WVZ68508.1"/>
    </source>
</evidence>
<organism evidence="1 2">
    <name type="scientific">Paspalum notatum var. saurae</name>
    <dbReference type="NCBI Taxonomy" id="547442"/>
    <lineage>
        <taxon>Eukaryota</taxon>
        <taxon>Viridiplantae</taxon>
        <taxon>Streptophyta</taxon>
        <taxon>Embryophyta</taxon>
        <taxon>Tracheophyta</taxon>
        <taxon>Spermatophyta</taxon>
        <taxon>Magnoliopsida</taxon>
        <taxon>Liliopsida</taxon>
        <taxon>Poales</taxon>
        <taxon>Poaceae</taxon>
        <taxon>PACMAD clade</taxon>
        <taxon>Panicoideae</taxon>
        <taxon>Andropogonodae</taxon>
        <taxon>Paspaleae</taxon>
        <taxon>Paspalinae</taxon>
        <taxon>Paspalum</taxon>
    </lineage>
</organism>
<evidence type="ECO:0000313" key="2">
    <source>
        <dbReference type="Proteomes" id="UP001341281"/>
    </source>
</evidence>
<dbReference type="AlphaFoldDB" id="A0AAQ3T7X4"/>